<feature type="region of interest" description="Disordered" evidence="1">
    <location>
        <begin position="88"/>
        <end position="180"/>
    </location>
</feature>
<feature type="compositionally biased region" description="Polar residues" evidence="1">
    <location>
        <begin position="168"/>
        <end position="180"/>
    </location>
</feature>
<organism evidence="4">
    <name type="scientific">Hymenolepis diminuta</name>
    <name type="common">Rat tapeworm</name>
    <dbReference type="NCBI Taxonomy" id="6216"/>
    <lineage>
        <taxon>Eukaryota</taxon>
        <taxon>Metazoa</taxon>
        <taxon>Spiralia</taxon>
        <taxon>Lophotrochozoa</taxon>
        <taxon>Platyhelminthes</taxon>
        <taxon>Cestoda</taxon>
        <taxon>Eucestoda</taxon>
        <taxon>Cyclophyllidea</taxon>
        <taxon>Hymenolepididae</taxon>
        <taxon>Hymenolepis</taxon>
    </lineage>
</organism>
<dbReference type="InterPro" id="IPR043502">
    <property type="entry name" value="DNA/RNA_pol_sf"/>
</dbReference>
<dbReference type="EMBL" id="UYSG01011458">
    <property type="protein sequence ID" value="VDL62411.1"/>
    <property type="molecule type" value="Genomic_DNA"/>
</dbReference>
<feature type="compositionally biased region" description="Acidic residues" evidence="1">
    <location>
        <begin position="119"/>
        <end position="143"/>
    </location>
</feature>
<feature type="compositionally biased region" description="Polar residues" evidence="1">
    <location>
        <begin position="88"/>
        <end position="106"/>
    </location>
</feature>
<evidence type="ECO:0000313" key="2">
    <source>
        <dbReference type="EMBL" id="VDL62411.1"/>
    </source>
</evidence>
<accession>A0A158QG48</accession>
<dbReference type="WBParaSite" id="HDID_0000995901-mRNA-1">
    <property type="protein sequence ID" value="HDID_0000995901-mRNA-1"/>
    <property type="gene ID" value="HDID_0000995901"/>
</dbReference>
<name>A0A158QG48_HYMDI</name>
<dbReference type="AlphaFoldDB" id="A0A158QG48"/>
<dbReference type="SUPFAM" id="SSF56672">
    <property type="entry name" value="DNA/RNA polymerases"/>
    <property type="match status" value="1"/>
</dbReference>
<protein>
    <submittedName>
        <fullName evidence="4">WW domain-containing protein</fullName>
    </submittedName>
</protein>
<gene>
    <name evidence="2" type="ORF">HDID_LOCUS9957</name>
</gene>
<evidence type="ECO:0000313" key="4">
    <source>
        <dbReference type="WBParaSite" id="HDID_0000995901-mRNA-1"/>
    </source>
</evidence>
<reference evidence="4" key="1">
    <citation type="submission" date="2016-04" db="UniProtKB">
        <authorList>
            <consortium name="WormBaseParasite"/>
        </authorList>
    </citation>
    <scope>IDENTIFICATION</scope>
</reference>
<sequence length="234" mass="25286">MSSDKITMENLDGQTAVVTSNEDDLPSQCTEIPDDWIALSHDSGLTIYYNEVGAVATLSQPFSVKLDEVKSAPIPVSALPLLKFGSNSKHPSTSFRQNSQSASESGVNGEVAQRGNQDEPGEGTSETDEKEEGELTSEEDDDSQQGSVSPPPPKRQCGNEIRGERSSECTPNAKDNSEQKVQSKYLGCIFDVNDRRLDPEKVPATTGMSRLTGITMLRSILGLISYYSTFSPTA</sequence>
<evidence type="ECO:0000313" key="3">
    <source>
        <dbReference type="Proteomes" id="UP000274504"/>
    </source>
</evidence>
<proteinExistence type="predicted"/>
<reference evidence="2 3" key="2">
    <citation type="submission" date="2018-11" db="EMBL/GenBank/DDBJ databases">
        <authorList>
            <consortium name="Pathogen Informatics"/>
        </authorList>
    </citation>
    <scope>NUCLEOTIDE SEQUENCE [LARGE SCALE GENOMIC DNA]</scope>
</reference>
<feature type="region of interest" description="Disordered" evidence="1">
    <location>
        <begin position="1"/>
        <end position="27"/>
    </location>
</feature>
<dbReference type="STRING" id="6216.A0A158QG48"/>
<dbReference type="OrthoDB" id="112668at2759"/>
<dbReference type="Proteomes" id="UP000274504">
    <property type="component" value="Unassembled WGS sequence"/>
</dbReference>
<evidence type="ECO:0000256" key="1">
    <source>
        <dbReference type="SAM" id="MobiDB-lite"/>
    </source>
</evidence>